<dbReference type="SUPFAM" id="SSF82784">
    <property type="entry name" value="OsmC-like"/>
    <property type="match status" value="1"/>
</dbReference>
<accession>A0A286NV60</accession>
<dbReference type="OrthoDB" id="290036at2"/>
<dbReference type="AlphaFoldDB" id="A0A286NV60"/>
<dbReference type="InterPro" id="IPR015946">
    <property type="entry name" value="KH_dom-like_a/b"/>
</dbReference>
<evidence type="ECO:0000313" key="2">
    <source>
        <dbReference type="EMBL" id="ATB26967.1"/>
    </source>
</evidence>
<dbReference type="RefSeq" id="WP_095982527.1">
    <property type="nucleotide sequence ID" value="NZ_CP022163.1"/>
</dbReference>
<dbReference type="PANTHER" id="PTHR39624:SF2">
    <property type="entry name" value="OSMC-LIKE PROTEIN"/>
    <property type="match status" value="1"/>
</dbReference>
<dbReference type="KEGG" id="mbd:MEBOL_000402"/>
<feature type="region of interest" description="Disordered" evidence="1">
    <location>
        <begin position="23"/>
        <end position="51"/>
    </location>
</feature>
<dbReference type="InterPro" id="IPR003718">
    <property type="entry name" value="OsmC/Ohr_fam"/>
</dbReference>
<protein>
    <submittedName>
        <fullName evidence="2">Osmotically inducible protein OsmC</fullName>
    </submittedName>
</protein>
<reference evidence="2 3" key="1">
    <citation type="submission" date="2017-06" db="EMBL/GenBank/DDBJ databases">
        <authorList>
            <person name="Kim H.J."/>
            <person name="Triplett B.A."/>
        </authorList>
    </citation>
    <scope>NUCLEOTIDE SEQUENCE [LARGE SCALE GENOMIC DNA]</scope>
    <source>
        <strain evidence="2 3">DSM 14713</strain>
    </source>
</reference>
<name>A0A286NV60_9BACT</name>
<proteinExistence type="predicted"/>
<gene>
    <name evidence="2" type="ORF">MEBOL_000402</name>
</gene>
<sequence>MSQPTSAPTGVVMTVASAPGFHCKLQHGPSGTHITTEAPKDNGGTGGSFSPTDLMSAALASCMLTTMALAASREGIPLGETRARVEKRMTPPPRRIGELVLEIDMPAGLSAAHRARLEEVAHGCPVSRSLHPDVKVPMSFRYPDAAQ</sequence>
<dbReference type="Proteomes" id="UP000217289">
    <property type="component" value="Chromosome"/>
</dbReference>
<dbReference type="PANTHER" id="PTHR39624">
    <property type="entry name" value="PROTEIN INVOLVED IN RIMO-MEDIATED BETA-METHYLTHIOLATION OF RIBOSOMAL PROTEIN S12 YCAO"/>
    <property type="match status" value="1"/>
</dbReference>
<evidence type="ECO:0000313" key="3">
    <source>
        <dbReference type="Proteomes" id="UP000217289"/>
    </source>
</evidence>
<dbReference type="Pfam" id="PF02566">
    <property type="entry name" value="OsmC"/>
    <property type="match status" value="1"/>
</dbReference>
<dbReference type="EMBL" id="CP022163">
    <property type="protein sequence ID" value="ATB26967.1"/>
    <property type="molecule type" value="Genomic_DNA"/>
</dbReference>
<organism evidence="2 3">
    <name type="scientific">Melittangium boletus DSM 14713</name>
    <dbReference type="NCBI Taxonomy" id="1294270"/>
    <lineage>
        <taxon>Bacteria</taxon>
        <taxon>Pseudomonadati</taxon>
        <taxon>Myxococcota</taxon>
        <taxon>Myxococcia</taxon>
        <taxon>Myxococcales</taxon>
        <taxon>Cystobacterineae</taxon>
        <taxon>Archangiaceae</taxon>
        <taxon>Melittangium</taxon>
    </lineage>
</organism>
<dbReference type="InterPro" id="IPR036102">
    <property type="entry name" value="OsmC/Ohrsf"/>
</dbReference>
<dbReference type="Gene3D" id="3.30.300.20">
    <property type="match status" value="1"/>
</dbReference>
<evidence type="ECO:0000256" key="1">
    <source>
        <dbReference type="SAM" id="MobiDB-lite"/>
    </source>
</evidence>
<keyword evidence="3" id="KW-1185">Reference proteome</keyword>